<name>A0A9J6G515_HAELO</name>
<keyword evidence="3" id="KW-1185">Reference proteome</keyword>
<evidence type="ECO:0000313" key="2">
    <source>
        <dbReference type="EMBL" id="KAH9373494.1"/>
    </source>
</evidence>
<accession>A0A9J6G515</accession>
<dbReference type="AlphaFoldDB" id="A0A9J6G515"/>
<gene>
    <name evidence="2" type="ORF">HPB48_009539</name>
</gene>
<evidence type="ECO:0000256" key="1">
    <source>
        <dbReference type="SAM" id="MobiDB-lite"/>
    </source>
</evidence>
<protein>
    <submittedName>
        <fullName evidence="2">Uncharacterized protein</fullName>
    </submittedName>
</protein>
<dbReference type="Proteomes" id="UP000821853">
    <property type="component" value="Chromosome 4"/>
</dbReference>
<comment type="caution">
    <text evidence="2">The sequence shown here is derived from an EMBL/GenBank/DDBJ whole genome shotgun (WGS) entry which is preliminary data.</text>
</comment>
<feature type="compositionally biased region" description="Basic residues" evidence="1">
    <location>
        <begin position="86"/>
        <end position="96"/>
    </location>
</feature>
<feature type="compositionally biased region" description="Low complexity" evidence="1">
    <location>
        <begin position="74"/>
        <end position="85"/>
    </location>
</feature>
<reference evidence="2 3" key="1">
    <citation type="journal article" date="2020" name="Cell">
        <title>Large-Scale Comparative Analyses of Tick Genomes Elucidate Their Genetic Diversity and Vector Capacities.</title>
        <authorList>
            <consortium name="Tick Genome and Microbiome Consortium (TIGMIC)"/>
            <person name="Jia N."/>
            <person name="Wang J."/>
            <person name="Shi W."/>
            <person name="Du L."/>
            <person name="Sun Y."/>
            <person name="Zhan W."/>
            <person name="Jiang J.F."/>
            <person name="Wang Q."/>
            <person name="Zhang B."/>
            <person name="Ji P."/>
            <person name="Bell-Sakyi L."/>
            <person name="Cui X.M."/>
            <person name="Yuan T.T."/>
            <person name="Jiang B.G."/>
            <person name="Yang W.F."/>
            <person name="Lam T.T."/>
            <person name="Chang Q.C."/>
            <person name="Ding S.J."/>
            <person name="Wang X.J."/>
            <person name="Zhu J.G."/>
            <person name="Ruan X.D."/>
            <person name="Zhao L."/>
            <person name="Wei J.T."/>
            <person name="Ye R.Z."/>
            <person name="Que T.C."/>
            <person name="Du C.H."/>
            <person name="Zhou Y.H."/>
            <person name="Cheng J.X."/>
            <person name="Dai P.F."/>
            <person name="Guo W.B."/>
            <person name="Han X.H."/>
            <person name="Huang E.J."/>
            <person name="Li L.F."/>
            <person name="Wei W."/>
            <person name="Gao Y.C."/>
            <person name="Liu J.Z."/>
            <person name="Shao H.Z."/>
            <person name="Wang X."/>
            <person name="Wang C.C."/>
            <person name="Yang T.C."/>
            <person name="Huo Q.B."/>
            <person name="Li W."/>
            <person name="Chen H.Y."/>
            <person name="Chen S.E."/>
            <person name="Zhou L.G."/>
            <person name="Ni X.B."/>
            <person name="Tian J.H."/>
            <person name="Sheng Y."/>
            <person name="Liu T."/>
            <person name="Pan Y.S."/>
            <person name="Xia L.Y."/>
            <person name="Li J."/>
            <person name="Zhao F."/>
            <person name="Cao W.C."/>
        </authorList>
    </citation>
    <scope>NUCLEOTIDE SEQUENCE [LARGE SCALE GENOMIC DNA]</scope>
    <source>
        <strain evidence="2">HaeL-2018</strain>
    </source>
</reference>
<evidence type="ECO:0000313" key="3">
    <source>
        <dbReference type="Proteomes" id="UP000821853"/>
    </source>
</evidence>
<sequence>MPGPKFVCTRRPTALISANCGPRETQRTSSSRGGDQWGPASERASSSAAFAPRQHCCGAREGSARRRGRRARPRAGTTTGTARVPGRVRSHARRGSGRAAAARDARLARSARTAPPHGLRAHLKRRFRRRGKPRFLFADTLARYAYITARSIDAARQRGDVWDAGVELRERLDSAYGNKVTQRHAVGSDEDKTGSGLTFRHDAEGPGAEWLLSSAPR</sequence>
<feature type="region of interest" description="Disordered" evidence="1">
    <location>
        <begin position="178"/>
        <end position="217"/>
    </location>
</feature>
<feature type="compositionally biased region" description="Basic and acidic residues" evidence="1">
    <location>
        <begin position="186"/>
        <end position="204"/>
    </location>
</feature>
<feature type="compositionally biased region" description="Low complexity" evidence="1">
    <location>
        <begin position="40"/>
        <end position="51"/>
    </location>
</feature>
<proteinExistence type="predicted"/>
<dbReference type="EMBL" id="JABSTR010000006">
    <property type="protein sequence ID" value="KAH9373494.1"/>
    <property type="molecule type" value="Genomic_DNA"/>
</dbReference>
<organism evidence="2 3">
    <name type="scientific">Haemaphysalis longicornis</name>
    <name type="common">Bush tick</name>
    <dbReference type="NCBI Taxonomy" id="44386"/>
    <lineage>
        <taxon>Eukaryota</taxon>
        <taxon>Metazoa</taxon>
        <taxon>Ecdysozoa</taxon>
        <taxon>Arthropoda</taxon>
        <taxon>Chelicerata</taxon>
        <taxon>Arachnida</taxon>
        <taxon>Acari</taxon>
        <taxon>Parasitiformes</taxon>
        <taxon>Ixodida</taxon>
        <taxon>Ixodoidea</taxon>
        <taxon>Ixodidae</taxon>
        <taxon>Haemaphysalinae</taxon>
        <taxon>Haemaphysalis</taxon>
    </lineage>
</organism>
<feature type="region of interest" description="Disordered" evidence="1">
    <location>
        <begin position="17"/>
        <end position="114"/>
    </location>
</feature>
<dbReference type="VEuPathDB" id="VectorBase:HLOH_043527"/>